<dbReference type="Proteomes" id="UP000595460">
    <property type="component" value="Chromosome"/>
</dbReference>
<keyword evidence="1" id="KW-0812">Transmembrane</keyword>
<sequence length="363" mass="39873">MTTTDKNIEGLQYLRGFAACAVVLDHAAAITSQPEYYGGTAHPFLLAGWVGVPIFFVISGFIITIVSLRSDLTPRLNVGDFFWRRFARIVPFLWVCIVAYVAISYFGTGNFDWLMTLRTVTLWPLGDLKPNVTWTLRVEFLFYILFALTVLSSRRGWWVMAAWVASPLLIAAVETWVPSVLTVIPEHARGLLRFATTIHNLEFAAGLLLGLLWLSRDRLPSTKGGIYTVLGMTVAVMTLVWLADYKSSPDLVQAFVLTAVSAAAVYAAITVSPSKGLTGRIGSILGDASYSIYLLHNLAILVVLEVMAKVGNPVPVVALVPFLFAASLVLGVLAHWYIEAPLVRFVRNLPSRHKHKAQLASAP</sequence>
<feature type="transmembrane region" description="Helical" evidence="1">
    <location>
        <begin position="197"/>
        <end position="214"/>
    </location>
</feature>
<dbReference type="Pfam" id="PF01757">
    <property type="entry name" value="Acyl_transf_3"/>
    <property type="match status" value="1"/>
</dbReference>
<proteinExistence type="predicted"/>
<dbReference type="PANTHER" id="PTHR23028:SF131">
    <property type="entry name" value="BLR2367 PROTEIN"/>
    <property type="match status" value="1"/>
</dbReference>
<reference evidence="3 4" key="1">
    <citation type="submission" date="2021-01" db="EMBL/GenBank/DDBJ databases">
        <title>Genome seq and assembly of Devosia sp. G19.</title>
        <authorList>
            <person name="Chhetri G."/>
        </authorList>
    </citation>
    <scope>NUCLEOTIDE SEQUENCE [LARGE SCALE GENOMIC DNA]</scope>
    <source>
        <strain evidence="3 4">G19</strain>
    </source>
</reference>
<feature type="transmembrane region" description="Helical" evidence="1">
    <location>
        <begin position="158"/>
        <end position="177"/>
    </location>
</feature>
<accession>A0ABX7BVF0</accession>
<evidence type="ECO:0000313" key="3">
    <source>
        <dbReference type="EMBL" id="QQR35926.1"/>
    </source>
</evidence>
<evidence type="ECO:0000313" key="4">
    <source>
        <dbReference type="Proteomes" id="UP000595460"/>
    </source>
</evidence>
<dbReference type="RefSeq" id="WP_201656499.1">
    <property type="nucleotide sequence ID" value="NZ_CP068047.1"/>
</dbReference>
<gene>
    <name evidence="3" type="ORF">JI749_16560</name>
</gene>
<feature type="domain" description="Acyltransferase 3" evidence="2">
    <location>
        <begin position="9"/>
        <end position="335"/>
    </location>
</feature>
<keyword evidence="1" id="KW-1133">Transmembrane helix</keyword>
<evidence type="ECO:0000256" key="1">
    <source>
        <dbReference type="SAM" id="Phobius"/>
    </source>
</evidence>
<dbReference type="PANTHER" id="PTHR23028">
    <property type="entry name" value="ACETYLTRANSFERASE"/>
    <property type="match status" value="1"/>
</dbReference>
<name>A0ABX7BVF0_9HYPH</name>
<organism evidence="3 4">
    <name type="scientific">Devosia oryziradicis</name>
    <dbReference type="NCBI Taxonomy" id="2801335"/>
    <lineage>
        <taxon>Bacteria</taxon>
        <taxon>Pseudomonadati</taxon>
        <taxon>Pseudomonadota</taxon>
        <taxon>Alphaproteobacteria</taxon>
        <taxon>Hyphomicrobiales</taxon>
        <taxon>Devosiaceae</taxon>
        <taxon>Devosia</taxon>
    </lineage>
</organism>
<dbReference type="InterPro" id="IPR002656">
    <property type="entry name" value="Acyl_transf_3_dom"/>
</dbReference>
<dbReference type="GO" id="GO:0016746">
    <property type="term" value="F:acyltransferase activity"/>
    <property type="evidence" value="ECO:0007669"/>
    <property type="project" value="UniProtKB-KW"/>
</dbReference>
<keyword evidence="4" id="KW-1185">Reference proteome</keyword>
<feature type="transmembrane region" description="Helical" evidence="1">
    <location>
        <begin position="290"/>
        <end position="308"/>
    </location>
</feature>
<feature type="transmembrane region" description="Helical" evidence="1">
    <location>
        <begin position="132"/>
        <end position="151"/>
    </location>
</feature>
<keyword evidence="3" id="KW-0012">Acyltransferase</keyword>
<keyword evidence="1" id="KW-0472">Membrane</keyword>
<feature type="transmembrane region" description="Helical" evidence="1">
    <location>
        <begin position="226"/>
        <end position="245"/>
    </location>
</feature>
<protein>
    <submittedName>
        <fullName evidence="3">Acyltransferase</fullName>
    </submittedName>
</protein>
<feature type="transmembrane region" description="Helical" evidence="1">
    <location>
        <begin position="314"/>
        <end position="338"/>
    </location>
</feature>
<feature type="transmembrane region" description="Helical" evidence="1">
    <location>
        <begin position="251"/>
        <end position="269"/>
    </location>
</feature>
<dbReference type="EMBL" id="CP068047">
    <property type="protein sequence ID" value="QQR35926.1"/>
    <property type="molecule type" value="Genomic_DNA"/>
</dbReference>
<evidence type="ECO:0000259" key="2">
    <source>
        <dbReference type="Pfam" id="PF01757"/>
    </source>
</evidence>
<keyword evidence="3" id="KW-0808">Transferase</keyword>
<feature type="transmembrane region" description="Helical" evidence="1">
    <location>
        <begin position="89"/>
        <end position="107"/>
    </location>
</feature>
<dbReference type="InterPro" id="IPR050879">
    <property type="entry name" value="Acyltransferase_3"/>
</dbReference>
<feature type="transmembrane region" description="Helical" evidence="1">
    <location>
        <begin position="44"/>
        <end position="68"/>
    </location>
</feature>